<evidence type="ECO:0000256" key="11">
    <source>
        <dbReference type="RuleBase" id="RU003357"/>
    </source>
</evidence>
<evidence type="ECO:0000259" key="13">
    <source>
        <dbReference type="Pfam" id="PF00593"/>
    </source>
</evidence>
<dbReference type="Gene3D" id="2.40.170.20">
    <property type="entry name" value="TonB-dependent receptor, beta-barrel domain"/>
    <property type="match status" value="1"/>
</dbReference>
<dbReference type="Proteomes" id="UP000238877">
    <property type="component" value="Unassembled WGS sequence"/>
</dbReference>
<keyword evidence="8 15" id="KW-0675">Receptor</keyword>
<organism evidence="15 16">
    <name type="scientific">Veillonella tobetsuensis</name>
    <dbReference type="NCBI Taxonomy" id="1110546"/>
    <lineage>
        <taxon>Bacteria</taxon>
        <taxon>Bacillati</taxon>
        <taxon>Bacillota</taxon>
        <taxon>Negativicutes</taxon>
        <taxon>Veillonellales</taxon>
        <taxon>Veillonellaceae</taxon>
        <taxon>Veillonella</taxon>
    </lineage>
</organism>
<dbReference type="InterPro" id="IPR037066">
    <property type="entry name" value="Plug_dom_sf"/>
</dbReference>
<evidence type="ECO:0000256" key="6">
    <source>
        <dbReference type="ARBA" id="ARBA00023077"/>
    </source>
</evidence>
<keyword evidence="4 10" id="KW-0812">Transmembrane</keyword>
<keyword evidence="9 10" id="KW-0998">Cell outer membrane</keyword>
<dbReference type="Pfam" id="PF07715">
    <property type="entry name" value="Plug"/>
    <property type="match status" value="1"/>
</dbReference>
<dbReference type="InterPro" id="IPR036942">
    <property type="entry name" value="Beta-barrel_TonB_sf"/>
</dbReference>
<evidence type="ECO:0000256" key="3">
    <source>
        <dbReference type="ARBA" id="ARBA00022452"/>
    </source>
</evidence>
<dbReference type="RefSeq" id="WP_105092440.1">
    <property type="nucleotide sequence ID" value="NZ_PPDF01000005.1"/>
</dbReference>
<sequence length="648" mass="72956">MMSDMNKYVYVTTMMALLSMSINGYAEDITTHQNQELSNVINVTANRTALLDLDTPVAMNVITLEELKNTGATTVFDAVATVPGVTINSYGAGGADFGGMDSRTNIRGLDRGALVLVNGVPMNLNGKGGLGSIPTSAIKRIEVVKGAASTLYGAEALGGVINVITKTPSTEGGSATVAIGNRGSKRFDVSYGTEKFIIGIDRKYWGTQDPSTPIRYDYAGTKHYDYYSTRNKGNSLGLFMSGKLSDKVTLNFNRAESKSSFGLISTETNPVNQARHSTTYHYKDDRNNASLIYKDKGTTGTLFYNDRTMRGTSRAHNTSQAKATETSYRARQYGFDVQHEWDFRDGKDYLIAGVTGKQEIYHATAVPVYVHPKRNSYAVYGSYSYEINPKWTSIVGLRYTIIDDPIRNQHVLTPQFQLLHSINKQSSMYVNIGKAFTMPSLSDTFRSVSRRYTAVSSKNLKPEEGWNYEIGYKRINKKDNWKVDVFYMDFKNFFQWQPDANGRPLVRVNGGKFRNVGIEAEYGRRLSDRLKWNVSGSYSNPRQKEMNENYWKQAAPKLQFTTGIRYESPTWEAGTSFSFVTKRLRNRDGGLNPNIALWNAYVGYHFNKDATLRLDARNLLDRHNVITNGDYEYWGDPFTYELSYTQKF</sequence>
<reference evidence="15 16" key="1">
    <citation type="submission" date="2018-01" db="EMBL/GenBank/DDBJ databases">
        <title>Draft genome sequences of clinical isolates and type strains of oral Veillonella including Veillonella infantum sp., nov.</title>
        <authorList>
            <person name="Mashima I."/>
            <person name="Liao Y.-C."/>
            <person name="Sabharwal A."/>
            <person name="Haase E.M."/>
            <person name="Nakazawa F."/>
            <person name="Scannapieco F.A."/>
        </authorList>
    </citation>
    <scope>NUCLEOTIDE SEQUENCE [LARGE SCALE GENOMIC DNA]</scope>
    <source>
        <strain evidence="15 16">Y6</strain>
    </source>
</reference>
<evidence type="ECO:0000313" key="16">
    <source>
        <dbReference type="Proteomes" id="UP000238877"/>
    </source>
</evidence>
<feature type="signal peptide" evidence="12">
    <location>
        <begin position="1"/>
        <end position="26"/>
    </location>
</feature>
<proteinExistence type="inferred from homology"/>
<dbReference type="PROSITE" id="PS52016">
    <property type="entry name" value="TONB_DEPENDENT_REC_3"/>
    <property type="match status" value="1"/>
</dbReference>
<dbReference type="PANTHER" id="PTHR30069:SF29">
    <property type="entry name" value="HEMOGLOBIN AND HEMOGLOBIN-HAPTOGLOBIN-BINDING PROTEIN 1-RELATED"/>
    <property type="match status" value="1"/>
</dbReference>
<feature type="chain" id="PRO_5038654410" evidence="12">
    <location>
        <begin position="27"/>
        <end position="648"/>
    </location>
</feature>
<dbReference type="STRING" id="1110546.GCA_001078375_00169"/>
<comment type="subcellular location">
    <subcellularLocation>
        <location evidence="1 10">Cell outer membrane</location>
        <topology evidence="1 10">Multi-pass membrane protein</topology>
    </subcellularLocation>
</comment>
<evidence type="ECO:0000313" key="15">
    <source>
        <dbReference type="EMBL" id="PQL25725.1"/>
    </source>
</evidence>
<gene>
    <name evidence="15" type="ORF">VTHSUH11_01895</name>
</gene>
<dbReference type="GO" id="GO:0044718">
    <property type="term" value="P:siderophore transmembrane transport"/>
    <property type="evidence" value="ECO:0007669"/>
    <property type="project" value="TreeGrafter"/>
</dbReference>
<feature type="domain" description="TonB-dependent receptor plug" evidence="14">
    <location>
        <begin position="54"/>
        <end position="160"/>
    </location>
</feature>
<evidence type="ECO:0000256" key="4">
    <source>
        <dbReference type="ARBA" id="ARBA00022692"/>
    </source>
</evidence>
<evidence type="ECO:0000256" key="7">
    <source>
        <dbReference type="ARBA" id="ARBA00023136"/>
    </source>
</evidence>
<evidence type="ECO:0000256" key="12">
    <source>
        <dbReference type="SAM" id="SignalP"/>
    </source>
</evidence>
<keyword evidence="7 10" id="KW-0472">Membrane</keyword>
<dbReference type="InterPro" id="IPR012910">
    <property type="entry name" value="Plug_dom"/>
</dbReference>
<evidence type="ECO:0000256" key="5">
    <source>
        <dbReference type="ARBA" id="ARBA00022729"/>
    </source>
</evidence>
<keyword evidence="3 10" id="KW-1134">Transmembrane beta strand</keyword>
<evidence type="ECO:0000259" key="14">
    <source>
        <dbReference type="Pfam" id="PF07715"/>
    </source>
</evidence>
<name>A0A2S7ZR83_9FIRM</name>
<dbReference type="EMBL" id="PPDF01000005">
    <property type="protein sequence ID" value="PQL25725.1"/>
    <property type="molecule type" value="Genomic_DNA"/>
</dbReference>
<evidence type="ECO:0000256" key="8">
    <source>
        <dbReference type="ARBA" id="ARBA00023170"/>
    </source>
</evidence>
<keyword evidence="6 11" id="KW-0798">TonB box</keyword>
<feature type="domain" description="TonB-dependent receptor-like beta-barrel" evidence="13">
    <location>
        <begin position="217"/>
        <end position="619"/>
    </location>
</feature>
<evidence type="ECO:0000256" key="9">
    <source>
        <dbReference type="ARBA" id="ARBA00023237"/>
    </source>
</evidence>
<evidence type="ECO:0000256" key="1">
    <source>
        <dbReference type="ARBA" id="ARBA00004571"/>
    </source>
</evidence>
<dbReference type="InterPro" id="IPR000531">
    <property type="entry name" value="Beta-barrel_TonB"/>
</dbReference>
<evidence type="ECO:0000256" key="2">
    <source>
        <dbReference type="ARBA" id="ARBA00022448"/>
    </source>
</evidence>
<keyword evidence="2 10" id="KW-0813">Transport</keyword>
<dbReference type="PANTHER" id="PTHR30069">
    <property type="entry name" value="TONB-DEPENDENT OUTER MEMBRANE RECEPTOR"/>
    <property type="match status" value="1"/>
</dbReference>
<dbReference type="CDD" id="cd01347">
    <property type="entry name" value="ligand_gated_channel"/>
    <property type="match status" value="1"/>
</dbReference>
<dbReference type="GO" id="GO:0015344">
    <property type="term" value="F:siderophore uptake transmembrane transporter activity"/>
    <property type="evidence" value="ECO:0007669"/>
    <property type="project" value="TreeGrafter"/>
</dbReference>
<dbReference type="Pfam" id="PF00593">
    <property type="entry name" value="TonB_dep_Rec_b-barrel"/>
    <property type="match status" value="1"/>
</dbReference>
<dbReference type="InterPro" id="IPR039426">
    <property type="entry name" value="TonB-dep_rcpt-like"/>
</dbReference>
<dbReference type="GO" id="GO:0009279">
    <property type="term" value="C:cell outer membrane"/>
    <property type="evidence" value="ECO:0007669"/>
    <property type="project" value="UniProtKB-SubCell"/>
</dbReference>
<keyword evidence="5 12" id="KW-0732">Signal</keyword>
<comment type="similarity">
    <text evidence="10 11">Belongs to the TonB-dependent receptor family.</text>
</comment>
<dbReference type="Gene3D" id="2.170.130.10">
    <property type="entry name" value="TonB-dependent receptor, plug domain"/>
    <property type="match status" value="1"/>
</dbReference>
<accession>A0A2S7ZR83</accession>
<dbReference type="SUPFAM" id="SSF56935">
    <property type="entry name" value="Porins"/>
    <property type="match status" value="1"/>
</dbReference>
<dbReference type="AlphaFoldDB" id="A0A2S7ZR83"/>
<comment type="caution">
    <text evidence="15">The sequence shown here is derived from an EMBL/GenBank/DDBJ whole genome shotgun (WGS) entry which is preliminary data.</text>
</comment>
<protein>
    <submittedName>
        <fullName evidence="15">TonB-dependent receptor</fullName>
    </submittedName>
</protein>
<evidence type="ECO:0000256" key="10">
    <source>
        <dbReference type="PROSITE-ProRule" id="PRU01360"/>
    </source>
</evidence>